<feature type="compositionally biased region" description="Basic and acidic residues" evidence="1">
    <location>
        <begin position="1"/>
        <end position="31"/>
    </location>
</feature>
<reference evidence="2 3" key="1">
    <citation type="submission" date="2023-09" db="EMBL/GenBank/DDBJ databases">
        <authorList>
            <person name="Rey-Velasco X."/>
        </authorList>
    </citation>
    <scope>NUCLEOTIDE SEQUENCE [LARGE SCALE GENOMIC DNA]</scope>
    <source>
        <strain evidence="2 3">F390</strain>
    </source>
</reference>
<comment type="caution">
    <text evidence="2">The sequence shown here is derived from an EMBL/GenBank/DDBJ whole genome shotgun (WGS) entry which is preliminary data.</text>
</comment>
<evidence type="ECO:0000313" key="2">
    <source>
        <dbReference type="EMBL" id="MDT0575524.1"/>
    </source>
</evidence>
<feature type="compositionally biased region" description="Polar residues" evidence="1">
    <location>
        <begin position="32"/>
        <end position="48"/>
    </location>
</feature>
<name>A0ABU2ZGT4_9SPHN</name>
<dbReference type="RefSeq" id="WP_311340079.1">
    <property type="nucleotide sequence ID" value="NZ_JAVRHS010000002.1"/>
</dbReference>
<protein>
    <submittedName>
        <fullName evidence="2">Uncharacterized protein</fullName>
    </submittedName>
</protein>
<dbReference type="Proteomes" id="UP001259803">
    <property type="component" value="Unassembled WGS sequence"/>
</dbReference>
<dbReference type="EMBL" id="JAVRHS010000002">
    <property type="protein sequence ID" value="MDT0575524.1"/>
    <property type="molecule type" value="Genomic_DNA"/>
</dbReference>
<evidence type="ECO:0000256" key="1">
    <source>
        <dbReference type="SAM" id="MobiDB-lite"/>
    </source>
</evidence>
<proteinExistence type="predicted"/>
<organism evidence="2 3">
    <name type="scientific">Croceicoccus esteveae</name>
    <dbReference type="NCBI Taxonomy" id="3075597"/>
    <lineage>
        <taxon>Bacteria</taxon>
        <taxon>Pseudomonadati</taxon>
        <taxon>Pseudomonadota</taxon>
        <taxon>Alphaproteobacteria</taxon>
        <taxon>Sphingomonadales</taxon>
        <taxon>Erythrobacteraceae</taxon>
        <taxon>Croceicoccus</taxon>
    </lineage>
</organism>
<accession>A0ABU2ZGT4</accession>
<keyword evidence="3" id="KW-1185">Reference proteome</keyword>
<gene>
    <name evidence="2" type="ORF">RM533_04940</name>
</gene>
<sequence>MTKHTEPRNDSSAKATKSTDPDELPHTDDPQKNSQLYNTAKFNSQVSPSEYPAADRKAAQVVDGPKT</sequence>
<feature type="region of interest" description="Disordered" evidence="1">
    <location>
        <begin position="1"/>
        <end position="67"/>
    </location>
</feature>
<evidence type="ECO:0000313" key="3">
    <source>
        <dbReference type="Proteomes" id="UP001259803"/>
    </source>
</evidence>